<evidence type="ECO:0000256" key="1">
    <source>
        <dbReference type="SAM" id="MobiDB-lite"/>
    </source>
</evidence>
<comment type="caution">
    <text evidence="2">The sequence shown here is derived from an EMBL/GenBank/DDBJ whole genome shotgun (WGS) entry which is preliminary data.</text>
</comment>
<sequence>MCENSRGDTIDWNEWPTGSGLRAPVTPHPVPLHESEPGLTDEEVLPLEEDWWQGAGINQI</sequence>
<reference evidence="2 3" key="1">
    <citation type="submission" date="2014-06" db="EMBL/GenBank/DDBJ databases">
        <authorList>
            <person name="Ju J."/>
            <person name="Zhang J."/>
        </authorList>
    </citation>
    <scope>NUCLEOTIDE SEQUENCE [LARGE SCALE GENOMIC DNA]</scope>
    <source>
        <strain evidence="2">DmL_050</strain>
    </source>
</reference>
<gene>
    <name evidence="2" type="ORF">HK16_09770</name>
</gene>
<feature type="region of interest" description="Disordered" evidence="1">
    <location>
        <begin position="1"/>
        <end position="40"/>
    </location>
</feature>
<protein>
    <submittedName>
        <fullName evidence="2">Uncharacterized protein</fullName>
    </submittedName>
</protein>
<proteinExistence type="predicted"/>
<dbReference type="RefSeq" id="WP_140385700.1">
    <property type="nucleotide sequence ID" value="NZ_JOOZ01000003.1"/>
</dbReference>
<evidence type="ECO:0000313" key="3">
    <source>
        <dbReference type="Proteomes" id="UP000195072"/>
    </source>
</evidence>
<organism evidence="2 3">
    <name type="scientific">Acetobacter senegalensis</name>
    <dbReference type="NCBI Taxonomy" id="446692"/>
    <lineage>
        <taxon>Bacteria</taxon>
        <taxon>Pseudomonadati</taxon>
        <taxon>Pseudomonadota</taxon>
        <taxon>Alphaproteobacteria</taxon>
        <taxon>Acetobacterales</taxon>
        <taxon>Acetobacteraceae</taxon>
        <taxon>Acetobacter</taxon>
    </lineage>
</organism>
<dbReference type="EMBL" id="JOOZ01000003">
    <property type="protein sequence ID" value="OUL67591.1"/>
    <property type="molecule type" value="Genomic_DNA"/>
</dbReference>
<evidence type="ECO:0000313" key="2">
    <source>
        <dbReference type="EMBL" id="OUL67591.1"/>
    </source>
</evidence>
<name>A0A252EME7_9PROT</name>
<dbReference type="AlphaFoldDB" id="A0A252EME7"/>
<dbReference type="Proteomes" id="UP000195072">
    <property type="component" value="Unassembled WGS sequence"/>
</dbReference>
<accession>A0A252EME7</accession>